<gene>
    <name evidence="1" type="ORF">g.47522</name>
</gene>
<organism evidence="1">
    <name type="scientific">Cuerna arida</name>
    <dbReference type="NCBI Taxonomy" id="1464854"/>
    <lineage>
        <taxon>Eukaryota</taxon>
        <taxon>Metazoa</taxon>
        <taxon>Ecdysozoa</taxon>
        <taxon>Arthropoda</taxon>
        <taxon>Hexapoda</taxon>
        <taxon>Insecta</taxon>
        <taxon>Pterygota</taxon>
        <taxon>Neoptera</taxon>
        <taxon>Paraneoptera</taxon>
        <taxon>Hemiptera</taxon>
        <taxon>Auchenorrhyncha</taxon>
        <taxon>Membracoidea</taxon>
        <taxon>Cicadellidae</taxon>
        <taxon>Cicadellinae</taxon>
        <taxon>Proconiini</taxon>
        <taxon>Cuerna</taxon>
    </lineage>
</organism>
<dbReference type="EMBL" id="GECZ01007217">
    <property type="protein sequence ID" value="JAS62552.1"/>
    <property type="molecule type" value="Transcribed_RNA"/>
</dbReference>
<dbReference type="AlphaFoldDB" id="A0A1B6GJC6"/>
<sequence>NNHSFTSNCNPSDVYFKVNVGEILDLEGEFSGEVHNVYQTEQCDQDLKVSASSLTAIEHISVTELERISISLFQLPEGFHCKLNDILKAYFPQHTFYDSLLTEEEAETKLTVTKRGSQYHFLVNHPSVNLLFKDVALDLHPDVIQFCYKFCKYLMHTEIL</sequence>
<evidence type="ECO:0000313" key="1">
    <source>
        <dbReference type="EMBL" id="JAS62552.1"/>
    </source>
</evidence>
<feature type="non-terminal residue" evidence="1">
    <location>
        <position position="1"/>
    </location>
</feature>
<accession>A0A1B6GJC6</accession>
<protein>
    <submittedName>
        <fullName evidence="1">Uncharacterized protein</fullName>
    </submittedName>
</protein>
<reference evidence="1" key="1">
    <citation type="submission" date="2015-11" db="EMBL/GenBank/DDBJ databases">
        <title>De novo transcriptome assembly of four potential Pierce s Disease insect vectors from Arizona vineyards.</title>
        <authorList>
            <person name="Tassone E.E."/>
        </authorList>
    </citation>
    <scope>NUCLEOTIDE SEQUENCE</scope>
</reference>
<name>A0A1B6GJC6_9HEMI</name>
<proteinExistence type="predicted"/>